<dbReference type="Proteomes" id="UP000789525">
    <property type="component" value="Unassembled WGS sequence"/>
</dbReference>
<keyword evidence="2" id="KW-1185">Reference proteome</keyword>
<accession>A0ACA9JYS5</accession>
<gene>
    <name evidence="1" type="ORF">ACOLOM_LOCUS330</name>
</gene>
<comment type="caution">
    <text evidence="1">The sequence shown here is derived from an EMBL/GenBank/DDBJ whole genome shotgun (WGS) entry which is preliminary data.</text>
</comment>
<protein>
    <submittedName>
        <fullName evidence="1">10650_t:CDS:1</fullName>
    </submittedName>
</protein>
<organism evidence="1 2">
    <name type="scientific">Acaulospora colombiana</name>
    <dbReference type="NCBI Taxonomy" id="27376"/>
    <lineage>
        <taxon>Eukaryota</taxon>
        <taxon>Fungi</taxon>
        <taxon>Fungi incertae sedis</taxon>
        <taxon>Mucoromycota</taxon>
        <taxon>Glomeromycotina</taxon>
        <taxon>Glomeromycetes</taxon>
        <taxon>Diversisporales</taxon>
        <taxon>Acaulosporaceae</taxon>
        <taxon>Acaulospora</taxon>
    </lineage>
</organism>
<proteinExistence type="predicted"/>
<sequence>MSSNTSPEHLLKNLDNKILDLLQKAYILVGPADEENQKAGSLQERLSLRLKQISVEREQQSEELTFARTSGRSVRENYVTKCLEILEDLELTLRSVDEIKSGQELAESNKLQEPDSLGVRDLRLVHTMLEIVVSWGIYPCLLPGVGIPISHRTRSGYIQNEFFEKMTSDDDDSAAFDDPLQKSRWLFRISRSLTSIVFPSSSKSISCTSVSSTIYRKHVTDIYAALLQLAYGPILSSNGQQELKRREAKRQLITVLSNENREDVVVGDKTPRDIELEEIRKDCISTFREIFERSDSFQSLEALTTLLASSPSHQPPKWLKNACGRYLTRVLLRPSGVKDVIEFMIGGDGEASLSKVEAISQLVLSVPNTAKSNEAYFSIICPQLLSIVQSDSTLLPNSNAKLAPPIVNVASLIIARMFSKFPMITKQFIITRIFGALWQWWGITLEKKNQISRNYNPATDLDPLIMDEQTLQSTITVIHRLLVGSEPIPDLLQFFLQDSVAPLYYLYSFTCTSKSFLKDIVMDILLTYFKIVSVSEGVETFKEIVFRKNKRLRPPDVGEVGEVYFSPGPSGGAVMRSRMTAANSPVTATTLDVNLFIDFVKSISRNELSGDLFMYLLTEYTSSRSVRLQESNPRR</sequence>
<reference evidence="1" key="1">
    <citation type="submission" date="2021-06" db="EMBL/GenBank/DDBJ databases">
        <authorList>
            <person name="Kallberg Y."/>
            <person name="Tangrot J."/>
            <person name="Rosling A."/>
        </authorList>
    </citation>
    <scope>NUCLEOTIDE SEQUENCE</scope>
    <source>
        <strain evidence="1">CL356</strain>
    </source>
</reference>
<name>A0ACA9JYS5_9GLOM</name>
<evidence type="ECO:0000313" key="2">
    <source>
        <dbReference type="Proteomes" id="UP000789525"/>
    </source>
</evidence>
<dbReference type="EMBL" id="CAJVPT010000307">
    <property type="protein sequence ID" value="CAG8442592.1"/>
    <property type="molecule type" value="Genomic_DNA"/>
</dbReference>
<evidence type="ECO:0000313" key="1">
    <source>
        <dbReference type="EMBL" id="CAG8442592.1"/>
    </source>
</evidence>